<dbReference type="GO" id="GO:0006313">
    <property type="term" value="P:DNA transposition"/>
    <property type="evidence" value="ECO:0007669"/>
    <property type="project" value="InterPro"/>
</dbReference>
<dbReference type="AlphaFoldDB" id="A0AAE3D2W0"/>
<dbReference type="Proteomes" id="UP001196509">
    <property type="component" value="Unassembled WGS sequence"/>
</dbReference>
<dbReference type="InterPro" id="IPR052026">
    <property type="entry name" value="ExeA_AAA_ATPase_DNA-bind"/>
</dbReference>
<evidence type="ECO:0000313" key="5">
    <source>
        <dbReference type="Proteomes" id="UP001196509"/>
    </source>
</evidence>
<reference evidence="4" key="1">
    <citation type="submission" date="2021-08" db="EMBL/GenBank/DDBJ databases">
        <title>Hoeflea bacterium WL0058 sp. nov., isolated from the sediment.</title>
        <authorList>
            <person name="Wang L."/>
            <person name="Zhang D."/>
        </authorList>
    </citation>
    <scope>NUCLEOTIDE SEQUENCE</scope>
    <source>
        <strain evidence="4">WL0058</strain>
    </source>
</reference>
<dbReference type="InterPro" id="IPR010982">
    <property type="entry name" value="Lambda_DNA-bd_dom_sf"/>
</dbReference>
<dbReference type="SUPFAM" id="SSF47681">
    <property type="entry name" value="C-terminal domain of B transposition protein"/>
    <property type="match status" value="1"/>
</dbReference>
<dbReference type="RefSeq" id="WP_220229680.1">
    <property type="nucleotide sequence ID" value="NZ_JAICBX010000003.1"/>
</dbReference>
<dbReference type="Gene3D" id="1.10.260.40">
    <property type="entry name" value="lambda repressor-like DNA-binding domains"/>
    <property type="match status" value="1"/>
</dbReference>
<dbReference type="Pfam" id="PF09077">
    <property type="entry name" value="Phage-MuB_C"/>
    <property type="match status" value="1"/>
</dbReference>
<feature type="region of interest" description="Disordered" evidence="1">
    <location>
        <begin position="1"/>
        <end position="27"/>
    </location>
</feature>
<dbReference type="InterPro" id="IPR009084">
    <property type="entry name" value="B_transpositn_C"/>
</dbReference>
<sequence length="340" mass="37240">MTTETTTSWPLPDTARPFDAGPGRTEADRETWKAHTAKVHAIAMRNGWTKAETARQIGLPSATFHGWYDGSYKGRFDTTNEKVAAWLEAHDERAALAAAIPASPPFINTVIAGEIVDMLGVAQMMPALVMATAGAGMGKTTVARAYCEMNPHTYLVTVSPHTRTVHSMLVEIADVIGVRQHNPGRLVRSIGEKLRRTGSGSLLIVDEAQNLADDAVNQLRHFVDVYDCGVAILGNTETYSRFSSGLAGGVKYAQLRRRFFKRMRRDIPRKDDLAMFIKAWGITDDDQVRFLTGVGMKPGALGQIDMTVKLAKMVALGKNRDIALADLKAAWENRDVEGLT</sequence>
<comment type="caution">
    <text evidence="4">The sequence shown here is derived from an EMBL/GenBank/DDBJ whole genome shotgun (WGS) entry which is preliminary data.</text>
</comment>
<dbReference type="InterPro" id="IPR036733">
    <property type="entry name" value="B_transposit_C_sf"/>
</dbReference>
<organism evidence="4 5">
    <name type="scientific">Flavimaribacter sediminis</name>
    <dbReference type="NCBI Taxonomy" id="2865987"/>
    <lineage>
        <taxon>Bacteria</taxon>
        <taxon>Pseudomonadati</taxon>
        <taxon>Pseudomonadota</taxon>
        <taxon>Alphaproteobacteria</taxon>
        <taxon>Hyphomicrobiales</taxon>
        <taxon>Rhizobiaceae</taxon>
        <taxon>Flavimaribacter</taxon>
    </lineage>
</organism>
<feature type="domain" description="ORC1/DEAH AAA+ ATPase" evidence="3">
    <location>
        <begin position="129"/>
        <end position="241"/>
    </location>
</feature>
<dbReference type="GO" id="GO:0016887">
    <property type="term" value="F:ATP hydrolysis activity"/>
    <property type="evidence" value="ECO:0007669"/>
    <property type="project" value="InterPro"/>
</dbReference>
<dbReference type="InterPro" id="IPR049945">
    <property type="entry name" value="AAA_22"/>
</dbReference>
<evidence type="ECO:0000259" key="3">
    <source>
        <dbReference type="Pfam" id="PF13401"/>
    </source>
</evidence>
<dbReference type="SUPFAM" id="SSF52540">
    <property type="entry name" value="P-loop containing nucleoside triphosphate hydrolases"/>
    <property type="match status" value="1"/>
</dbReference>
<feature type="domain" description="B transposition protein C-terminal" evidence="2">
    <location>
        <begin position="258"/>
        <end position="332"/>
    </location>
</feature>
<name>A0AAE3D2W0_9HYPH</name>
<dbReference type="Pfam" id="PF13401">
    <property type="entry name" value="AAA_22"/>
    <property type="match status" value="1"/>
</dbReference>
<dbReference type="EMBL" id="JAICBX010000003">
    <property type="protein sequence ID" value="MBW8638963.1"/>
    <property type="molecule type" value="Genomic_DNA"/>
</dbReference>
<dbReference type="PANTHER" id="PTHR35894">
    <property type="entry name" value="GENERAL SECRETION PATHWAY PROTEIN A-RELATED"/>
    <property type="match status" value="1"/>
</dbReference>
<dbReference type="InterPro" id="IPR027417">
    <property type="entry name" value="P-loop_NTPase"/>
</dbReference>
<dbReference type="Gene3D" id="3.40.50.300">
    <property type="entry name" value="P-loop containing nucleotide triphosphate hydrolases"/>
    <property type="match status" value="1"/>
</dbReference>
<protein>
    <submittedName>
        <fullName evidence="4">AAA family ATPase</fullName>
    </submittedName>
</protein>
<dbReference type="PANTHER" id="PTHR35894:SF5">
    <property type="entry name" value="MU-LIKE PROPHAGE FLUMU DNA TRANSPOSITION PROTEIN B"/>
    <property type="match status" value="1"/>
</dbReference>
<keyword evidence="5" id="KW-1185">Reference proteome</keyword>
<evidence type="ECO:0000313" key="4">
    <source>
        <dbReference type="EMBL" id="MBW8638963.1"/>
    </source>
</evidence>
<evidence type="ECO:0000259" key="2">
    <source>
        <dbReference type="Pfam" id="PF09077"/>
    </source>
</evidence>
<dbReference type="GO" id="GO:0003677">
    <property type="term" value="F:DNA binding"/>
    <property type="evidence" value="ECO:0007669"/>
    <property type="project" value="InterPro"/>
</dbReference>
<proteinExistence type="predicted"/>
<evidence type="ECO:0000256" key="1">
    <source>
        <dbReference type="SAM" id="MobiDB-lite"/>
    </source>
</evidence>
<dbReference type="Gene3D" id="1.10.1180.10">
    <property type="entry name" value="B transposition protein, C-terminal domain"/>
    <property type="match status" value="1"/>
</dbReference>
<accession>A0AAE3D2W0</accession>
<gene>
    <name evidence="4" type="ORF">K1W69_17335</name>
</gene>